<dbReference type="EMBL" id="CP020715">
    <property type="protein sequence ID" value="ARJ04729.1"/>
    <property type="molecule type" value="Genomic_DNA"/>
</dbReference>
<protein>
    <recommendedName>
        <fullName evidence="4">Multidrug ABC transporter ATPase</fullName>
    </recommendedName>
</protein>
<evidence type="ECO:0000313" key="3">
    <source>
        <dbReference type="Proteomes" id="UP000192775"/>
    </source>
</evidence>
<dbReference type="KEGG" id="cphy:B5808_05445"/>
<keyword evidence="3" id="KW-1185">Reference proteome</keyword>
<evidence type="ECO:0000313" key="2">
    <source>
        <dbReference type="EMBL" id="ARJ04729.1"/>
    </source>
</evidence>
<organism evidence="2 3">
    <name type="scientific">Cnuibacter physcomitrellae</name>
    <dbReference type="NCBI Taxonomy" id="1619308"/>
    <lineage>
        <taxon>Bacteria</taxon>
        <taxon>Bacillati</taxon>
        <taxon>Actinomycetota</taxon>
        <taxon>Actinomycetes</taxon>
        <taxon>Micrococcales</taxon>
        <taxon>Microbacteriaceae</taxon>
        <taxon>Cnuibacter</taxon>
    </lineage>
</organism>
<dbReference type="RefSeq" id="WP_085018867.1">
    <property type="nucleotide sequence ID" value="NZ_BMHD01000002.1"/>
</dbReference>
<feature type="transmembrane region" description="Helical" evidence="1">
    <location>
        <begin position="52"/>
        <end position="74"/>
    </location>
</feature>
<reference evidence="2 3" key="1">
    <citation type="submission" date="2017-04" db="EMBL/GenBank/DDBJ databases">
        <authorList>
            <person name="Afonso C.L."/>
            <person name="Miller P.J."/>
            <person name="Scott M.A."/>
            <person name="Spackman E."/>
            <person name="Goraichik I."/>
            <person name="Dimitrov K.M."/>
            <person name="Suarez D.L."/>
            <person name="Swayne D.E."/>
        </authorList>
    </citation>
    <scope>NUCLEOTIDE SEQUENCE [LARGE SCALE GENOMIC DNA]</scope>
    <source>
        <strain evidence="3">XA(T)</strain>
    </source>
</reference>
<proteinExistence type="predicted"/>
<keyword evidence="1" id="KW-0472">Membrane</keyword>
<sequence>MSDDQRQPASRLQRTLGFMIISVIGLSVLCFFAIIIATAVGVHDFTPAPWPVIGLLPVIGLPIGFVLIFVLLIISIRARGRENRNGGR</sequence>
<dbReference type="STRING" id="1619308.B5808_05445"/>
<accession>A0A1X9LNL4</accession>
<evidence type="ECO:0000256" key="1">
    <source>
        <dbReference type="SAM" id="Phobius"/>
    </source>
</evidence>
<keyword evidence="1" id="KW-1133">Transmembrane helix</keyword>
<keyword evidence="1" id="KW-0812">Transmembrane</keyword>
<dbReference type="AlphaFoldDB" id="A0A1X9LNL4"/>
<dbReference type="Proteomes" id="UP000192775">
    <property type="component" value="Chromosome"/>
</dbReference>
<name>A0A1X9LNL4_9MICO</name>
<feature type="transmembrane region" description="Helical" evidence="1">
    <location>
        <begin position="16"/>
        <end position="40"/>
    </location>
</feature>
<gene>
    <name evidence="2" type="ORF">B5808_05445</name>
</gene>
<evidence type="ECO:0008006" key="4">
    <source>
        <dbReference type="Google" id="ProtNLM"/>
    </source>
</evidence>